<gene>
    <name evidence="1" type="ORF">CON36_31410</name>
</gene>
<accession>A0A9X6STG5</accession>
<protein>
    <submittedName>
        <fullName evidence="1">Uncharacterized protein</fullName>
    </submittedName>
</protein>
<sequence>MNDFRRIFPIFTLILLLCFIYFSAFGVNTEPEIIDASSKSIGKLNFKELSNQVIGNTELSIVLDKDTDCRYVNKNIYNNNASKVEMIPMGCNAVSKEKPGFKLLKMDVRSKLYLVEDTWTKGKYLLGDNTDFIEYQTNK</sequence>
<dbReference type="RefSeq" id="WP_098006482.1">
    <property type="nucleotide sequence ID" value="NZ_JAWLRU010000002.1"/>
</dbReference>
<proteinExistence type="predicted"/>
<reference evidence="1 2" key="1">
    <citation type="submission" date="2017-09" db="EMBL/GenBank/DDBJ databases">
        <title>Large-scale bioinformatics analysis of Bacillus genomes uncovers conserved roles of natural products in bacterial physiology.</title>
        <authorList>
            <consortium name="Agbiome Team Llc"/>
            <person name="Bleich R.M."/>
            <person name="Grubbs K.J."/>
            <person name="Santa Maria K.C."/>
            <person name="Allen S.E."/>
            <person name="Farag S."/>
            <person name="Shank E.A."/>
            <person name="Bowers A."/>
        </authorList>
    </citation>
    <scope>NUCLEOTIDE SEQUENCE [LARGE SCALE GENOMIC DNA]</scope>
    <source>
        <strain evidence="1 2">AFS092789</strain>
    </source>
</reference>
<name>A0A9X6STG5_BACCE</name>
<organism evidence="1 2">
    <name type="scientific">Bacillus cereus</name>
    <dbReference type="NCBI Taxonomy" id="1396"/>
    <lineage>
        <taxon>Bacteria</taxon>
        <taxon>Bacillati</taxon>
        <taxon>Bacillota</taxon>
        <taxon>Bacilli</taxon>
        <taxon>Bacillales</taxon>
        <taxon>Bacillaceae</taxon>
        <taxon>Bacillus</taxon>
        <taxon>Bacillus cereus group</taxon>
    </lineage>
</organism>
<comment type="caution">
    <text evidence="1">The sequence shown here is derived from an EMBL/GenBank/DDBJ whole genome shotgun (WGS) entry which is preliminary data.</text>
</comment>
<evidence type="ECO:0000313" key="1">
    <source>
        <dbReference type="EMBL" id="PDZ94875.1"/>
    </source>
</evidence>
<dbReference type="Proteomes" id="UP000219922">
    <property type="component" value="Unassembled WGS sequence"/>
</dbReference>
<evidence type="ECO:0000313" key="2">
    <source>
        <dbReference type="Proteomes" id="UP000219922"/>
    </source>
</evidence>
<dbReference type="EMBL" id="NVMX01000096">
    <property type="protein sequence ID" value="PDZ94875.1"/>
    <property type="molecule type" value="Genomic_DNA"/>
</dbReference>
<dbReference type="AlphaFoldDB" id="A0A9X6STG5"/>